<dbReference type="Proteomes" id="UP000750711">
    <property type="component" value="Unassembled WGS sequence"/>
</dbReference>
<comment type="caution">
    <text evidence="2">The sequence shown here is derived from an EMBL/GenBank/DDBJ whole genome shotgun (WGS) entry which is preliminary data.</text>
</comment>
<evidence type="ECO:0000256" key="1">
    <source>
        <dbReference type="SAM" id="MobiDB-lite"/>
    </source>
</evidence>
<accession>A0A9P8RML9</accession>
<name>A0A9P8RML9_9PEZI</name>
<sequence length="288" mass="35789">MRLPHCKPSSLNLLYSLLCKHPRRFRGYKKVFDKMVFGRKKKKLEKQIAELELHARVLEEERQRKEEEQRRRDEEQRRKDEEQRREEEEQWRKEEEHRLKEEARRWKEQQQILIQKEALRREELKRQLRKEVQIQEEESRLLKKQLENERQESERKENERRSKIIQGQQRRELERIQKRERAQRRLERLKLTSPEGLRGLRDLIRTRYQLDMYIWSLKDARTPDRPIVIENMEKADAVLSEIVAMVDSWEENDKVWTPKEWEIAQEIKKRIHAGGKRWWVGNPPWDEH</sequence>
<evidence type="ECO:0000313" key="3">
    <source>
        <dbReference type="Proteomes" id="UP000750711"/>
    </source>
</evidence>
<reference evidence="2" key="1">
    <citation type="submission" date="2021-03" db="EMBL/GenBank/DDBJ databases">
        <title>Comparative genomics and phylogenomic investigation of the class Geoglossomycetes provide insights into ecological specialization and systematics.</title>
        <authorList>
            <person name="Melie T."/>
            <person name="Pirro S."/>
            <person name="Miller A.N."/>
            <person name="Quandt A."/>
        </authorList>
    </citation>
    <scope>NUCLEOTIDE SEQUENCE</scope>
    <source>
        <strain evidence="2">CAQ_001_2017</strain>
    </source>
</reference>
<feature type="compositionally biased region" description="Basic and acidic residues" evidence="1">
    <location>
        <begin position="146"/>
        <end position="162"/>
    </location>
</feature>
<gene>
    <name evidence="2" type="ORF">GP486_005226</name>
</gene>
<evidence type="ECO:0000313" key="2">
    <source>
        <dbReference type="EMBL" id="KAH0556987.1"/>
    </source>
</evidence>
<proteinExistence type="predicted"/>
<keyword evidence="3" id="KW-1185">Reference proteome</keyword>
<dbReference type="AlphaFoldDB" id="A0A9P8RML9"/>
<feature type="region of interest" description="Disordered" evidence="1">
    <location>
        <begin position="146"/>
        <end position="166"/>
    </location>
</feature>
<protein>
    <submittedName>
        <fullName evidence="2">Uncharacterized protein</fullName>
    </submittedName>
</protein>
<dbReference type="EMBL" id="JAGHQM010000950">
    <property type="protein sequence ID" value="KAH0556987.1"/>
    <property type="molecule type" value="Genomic_DNA"/>
</dbReference>
<organism evidence="2 3">
    <name type="scientific">Trichoglossum hirsutum</name>
    <dbReference type="NCBI Taxonomy" id="265104"/>
    <lineage>
        <taxon>Eukaryota</taxon>
        <taxon>Fungi</taxon>
        <taxon>Dikarya</taxon>
        <taxon>Ascomycota</taxon>
        <taxon>Pezizomycotina</taxon>
        <taxon>Geoglossomycetes</taxon>
        <taxon>Geoglossales</taxon>
        <taxon>Geoglossaceae</taxon>
        <taxon>Trichoglossum</taxon>
    </lineage>
</organism>